<accession>A0A0C1TQ43</accession>
<name>A0A0C1TQ43_9BACT</name>
<dbReference type="AlphaFoldDB" id="A0A0C1TQ43"/>
<evidence type="ECO:0008006" key="3">
    <source>
        <dbReference type="Google" id="ProtNLM"/>
    </source>
</evidence>
<dbReference type="RefSeq" id="WP_039645893.1">
    <property type="nucleotide sequence ID" value="NZ_JXBL01000001.1"/>
</dbReference>
<proteinExistence type="predicted"/>
<dbReference type="Proteomes" id="UP000031433">
    <property type="component" value="Unassembled WGS sequence"/>
</dbReference>
<gene>
    <name evidence="1" type="ORF">SE37_09805</name>
</gene>
<dbReference type="EMBL" id="JXBL01000001">
    <property type="protein sequence ID" value="KIE42904.1"/>
    <property type="molecule type" value="Genomic_DNA"/>
</dbReference>
<evidence type="ECO:0000313" key="2">
    <source>
        <dbReference type="Proteomes" id="UP000031433"/>
    </source>
</evidence>
<sequence length="217" mass="25069">MTDLPQSSGERHIERIMEELDPSSERFQVLETAKKFKSSWVELGDRLLGVNNRNLYRDWGYGSFEEYCTREVRIKKETARKLTLAYRFMEQHEPQLLARREEPRPLPDYRSIELLRQAREEKGFSEQEYADLRKRVVEEERSHPTVLKQFKEVAGSRQEPVRDPAVAVKGALAAARRLETALAGVDGLSDGHREAVRGLVTHLENELEELAVTVEHG</sequence>
<reference evidence="1 2" key="1">
    <citation type="submission" date="2015-01" db="EMBL/GenBank/DDBJ databases">
        <title>Genome sequence of the anaerobic bacterium Geobacter soli GSS01, a dissimilatory Fe(III) reducer from soil.</title>
        <authorList>
            <person name="Yang G."/>
            <person name="Zhou S."/>
        </authorList>
    </citation>
    <scope>NUCLEOTIDE SEQUENCE [LARGE SCALE GENOMIC DNA]</scope>
    <source>
        <strain evidence="1 2">GSS01</strain>
    </source>
</reference>
<evidence type="ECO:0000313" key="1">
    <source>
        <dbReference type="EMBL" id="KIE42904.1"/>
    </source>
</evidence>
<organism evidence="1 2">
    <name type="scientific">Geobacter soli</name>
    <dbReference type="NCBI Taxonomy" id="1510391"/>
    <lineage>
        <taxon>Bacteria</taxon>
        <taxon>Pseudomonadati</taxon>
        <taxon>Thermodesulfobacteriota</taxon>
        <taxon>Desulfuromonadia</taxon>
        <taxon>Geobacterales</taxon>
        <taxon>Geobacteraceae</taxon>
        <taxon>Geobacter</taxon>
    </lineage>
</organism>
<protein>
    <recommendedName>
        <fullName evidence="3">DUF3102 domain-containing protein</fullName>
    </recommendedName>
</protein>
<keyword evidence="2" id="KW-1185">Reference proteome</keyword>
<comment type="caution">
    <text evidence="1">The sequence shown here is derived from an EMBL/GenBank/DDBJ whole genome shotgun (WGS) entry which is preliminary data.</text>
</comment>